<reference evidence="3" key="1">
    <citation type="journal article" date="2020" name="Stud. Mycol.">
        <title>101 Dothideomycetes genomes: a test case for predicting lifestyles and emergence of pathogens.</title>
        <authorList>
            <person name="Haridas S."/>
            <person name="Albert R."/>
            <person name="Binder M."/>
            <person name="Bloem J."/>
            <person name="Labutti K."/>
            <person name="Salamov A."/>
            <person name="Andreopoulos B."/>
            <person name="Baker S."/>
            <person name="Barry K."/>
            <person name="Bills G."/>
            <person name="Bluhm B."/>
            <person name="Cannon C."/>
            <person name="Castanera R."/>
            <person name="Culley D."/>
            <person name="Daum C."/>
            <person name="Ezra D."/>
            <person name="Gonzalez J."/>
            <person name="Henrissat B."/>
            <person name="Kuo A."/>
            <person name="Liang C."/>
            <person name="Lipzen A."/>
            <person name="Lutzoni F."/>
            <person name="Magnuson J."/>
            <person name="Mondo S."/>
            <person name="Nolan M."/>
            <person name="Ohm R."/>
            <person name="Pangilinan J."/>
            <person name="Park H.-J."/>
            <person name="Ramirez L."/>
            <person name="Alfaro M."/>
            <person name="Sun H."/>
            <person name="Tritt A."/>
            <person name="Yoshinaga Y."/>
            <person name="Zwiers L.-H."/>
            <person name="Turgeon B."/>
            <person name="Goodwin S."/>
            <person name="Spatafora J."/>
            <person name="Crous P."/>
            <person name="Grigoriev I."/>
        </authorList>
    </citation>
    <scope>NUCLEOTIDE SEQUENCE</scope>
    <source>
        <strain evidence="3">CBS 121410</strain>
    </source>
</reference>
<evidence type="ECO:0000313" key="3">
    <source>
        <dbReference type="EMBL" id="KAF2090272.1"/>
    </source>
</evidence>
<dbReference type="Proteomes" id="UP000799776">
    <property type="component" value="Unassembled WGS sequence"/>
</dbReference>
<proteinExistence type="predicted"/>
<comment type="caution">
    <text evidence="3">The sequence shown here is derived from an EMBL/GenBank/DDBJ whole genome shotgun (WGS) entry which is preliminary data.</text>
</comment>
<dbReference type="GO" id="GO:0000976">
    <property type="term" value="F:transcription cis-regulatory region binding"/>
    <property type="evidence" value="ECO:0007669"/>
    <property type="project" value="TreeGrafter"/>
</dbReference>
<dbReference type="GO" id="GO:0003700">
    <property type="term" value="F:DNA-binding transcription factor activity"/>
    <property type="evidence" value="ECO:0007669"/>
    <property type="project" value="TreeGrafter"/>
</dbReference>
<dbReference type="Pfam" id="PF11951">
    <property type="entry name" value="Fungal_trans_2"/>
    <property type="match status" value="1"/>
</dbReference>
<dbReference type="GO" id="GO:0005634">
    <property type="term" value="C:nucleus"/>
    <property type="evidence" value="ECO:0007669"/>
    <property type="project" value="UniProtKB-SubCell"/>
</dbReference>
<dbReference type="OrthoDB" id="407832at2759"/>
<dbReference type="PANTHER" id="PTHR37534">
    <property type="entry name" value="TRANSCRIPTIONAL ACTIVATOR PROTEIN UGA3"/>
    <property type="match status" value="1"/>
</dbReference>
<dbReference type="GO" id="GO:0045944">
    <property type="term" value="P:positive regulation of transcription by RNA polymerase II"/>
    <property type="evidence" value="ECO:0007669"/>
    <property type="project" value="TreeGrafter"/>
</dbReference>
<dbReference type="InterPro" id="IPR021858">
    <property type="entry name" value="Fun_TF"/>
</dbReference>
<feature type="non-terminal residue" evidence="3">
    <location>
        <position position="1"/>
    </location>
</feature>
<protein>
    <recommendedName>
        <fullName evidence="5">ARCA-like protein</fullName>
    </recommendedName>
</protein>
<evidence type="ECO:0000256" key="1">
    <source>
        <dbReference type="ARBA" id="ARBA00004123"/>
    </source>
</evidence>
<evidence type="ECO:0000256" key="2">
    <source>
        <dbReference type="ARBA" id="ARBA00023242"/>
    </source>
</evidence>
<dbReference type="EMBL" id="ML978713">
    <property type="protein sequence ID" value="KAF2090272.1"/>
    <property type="molecule type" value="Genomic_DNA"/>
</dbReference>
<organism evidence="3 4">
    <name type="scientific">Saccharata proteae CBS 121410</name>
    <dbReference type="NCBI Taxonomy" id="1314787"/>
    <lineage>
        <taxon>Eukaryota</taxon>
        <taxon>Fungi</taxon>
        <taxon>Dikarya</taxon>
        <taxon>Ascomycota</taxon>
        <taxon>Pezizomycotina</taxon>
        <taxon>Dothideomycetes</taxon>
        <taxon>Dothideomycetes incertae sedis</taxon>
        <taxon>Botryosphaeriales</taxon>
        <taxon>Saccharataceae</taxon>
        <taxon>Saccharata</taxon>
    </lineage>
</organism>
<dbReference type="PANTHER" id="PTHR37534:SF2">
    <property type="entry name" value="N-ACETYLTRANSFERASE DOMAIN-CONTAINING PROTEIN"/>
    <property type="match status" value="1"/>
</dbReference>
<keyword evidence="4" id="KW-1185">Reference proteome</keyword>
<gene>
    <name evidence="3" type="ORF">K490DRAFT_20785</name>
</gene>
<keyword evidence="2" id="KW-0539">Nucleus</keyword>
<name>A0A9P4I127_9PEZI</name>
<feature type="non-terminal residue" evidence="3">
    <location>
        <position position="369"/>
    </location>
</feature>
<comment type="subcellular location">
    <subcellularLocation>
        <location evidence="1">Nucleus</location>
    </subcellularLocation>
</comment>
<sequence length="369" mass="42036">DTPAWPLQEREEATLMRYYVEHLASLFDVCDQDRHFELIVPQRAAVCPILLNAIFAASARHMSRVGNFDPFVSDRYHQECLKHLIPMLGNTAVIMDENLLAATVILGYLEEIDGQESQGHLLGTHIFLSAQERSTLMGGLRQAAFWVGLRQEIYMAFVNQRTIMPVLEHCNIDRSFEPAHDCIWANRIVVLCADVLRYCFGDGEQSFTTYNKLLDYCHGWNLYKPPSFTPIFHKEADAERVFPETWLLSDATVTGMQHYHLVRILLTAHNPKIPRLGPGQKQALRKMDDDIKADVRVLCGMALSNNKTPPNFVTACMAIALAGERFEQRAEQEALMSVLLKTEFEHGWHTQTAQAHLKEAWGWTDVRNG</sequence>
<evidence type="ECO:0000313" key="4">
    <source>
        <dbReference type="Proteomes" id="UP000799776"/>
    </source>
</evidence>
<evidence type="ECO:0008006" key="5">
    <source>
        <dbReference type="Google" id="ProtNLM"/>
    </source>
</evidence>
<accession>A0A9P4I127</accession>
<dbReference type="AlphaFoldDB" id="A0A9P4I127"/>